<dbReference type="WBParaSite" id="PS1159_v2.g22129.t1">
    <property type="protein sequence ID" value="PS1159_v2.g22129.t1"/>
    <property type="gene ID" value="PS1159_v2.g22129"/>
</dbReference>
<evidence type="ECO:0000313" key="2">
    <source>
        <dbReference type="WBParaSite" id="PS1159_v2.g22129.t1"/>
    </source>
</evidence>
<accession>A0AC35FZX7</accession>
<name>A0AC35FZX7_9BILA</name>
<proteinExistence type="predicted"/>
<organism evidence="1 2">
    <name type="scientific">Panagrolaimus sp. PS1159</name>
    <dbReference type="NCBI Taxonomy" id="55785"/>
    <lineage>
        <taxon>Eukaryota</taxon>
        <taxon>Metazoa</taxon>
        <taxon>Ecdysozoa</taxon>
        <taxon>Nematoda</taxon>
        <taxon>Chromadorea</taxon>
        <taxon>Rhabditida</taxon>
        <taxon>Tylenchina</taxon>
        <taxon>Panagrolaimomorpha</taxon>
        <taxon>Panagrolaimoidea</taxon>
        <taxon>Panagrolaimidae</taxon>
        <taxon>Panagrolaimus</taxon>
    </lineage>
</organism>
<evidence type="ECO:0000313" key="1">
    <source>
        <dbReference type="Proteomes" id="UP000887580"/>
    </source>
</evidence>
<protein>
    <submittedName>
        <fullName evidence="2">BZIP domain-containing protein</fullName>
    </submittedName>
</protein>
<dbReference type="Proteomes" id="UP000887580">
    <property type="component" value="Unplaced"/>
</dbReference>
<reference evidence="2" key="1">
    <citation type="submission" date="2022-11" db="UniProtKB">
        <authorList>
            <consortium name="WormBaseParasite"/>
        </authorList>
    </citation>
    <scope>IDENTIFICATION</scope>
</reference>
<sequence>MFTRSELGSDGLSPCPSSLSSPGDSQYGSSLNFLNDDLISQPLIDFDEAECLAVIDDFDRKNPTMDQTLQHHQHDYEMTTLDTEYIESSEEASPSTKYYVLKSDNTFRPVGTSLSFNRPSLKTVYPVRTIVTSRHPPSIPSDDESKQAIPTLCRTRSKMHDLAVKNRLITDQNPKGQGCVQLSAEEKRTLLQEGYRLPTKLPLSREEEEALKLVRRKIKNKLSAQESRRKRKEYMDMLEQKVHTYYTENASLRQRLKQTEATNAELSRRIQELEANVTL</sequence>